<dbReference type="STRING" id="869279.SE15_11255"/>
<evidence type="ECO:0000313" key="2">
    <source>
        <dbReference type="EMBL" id="KPL82664.1"/>
    </source>
</evidence>
<evidence type="ECO:0008006" key="4">
    <source>
        <dbReference type="Google" id="ProtNLM"/>
    </source>
</evidence>
<organism evidence="2 3">
    <name type="scientific">Thermanaerothrix daxensis</name>
    <dbReference type="NCBI Taxonomy" id="869279"/>
    <lineage>
        <taxon>Bacteria</taxon>
        <taxon>Bacillati</taxon>
        <taxon>Chloroflexota</taxon>
        <taxon>Anaerolineae</taxon>
        <taxon>Anaerolineales</taxon>
        <taxon>Anaerolineaceae</taxon>
        <taxon>Thermanaerothrix</taxon>
    </lineage>
</organism>
<reference evidence="2 3" key="1">
    <citation type="submission" date="2015-07" db="EMBL/GenBank/DDBJ databases">
        <title>Whole genome sequence of Thermanaerothrix daxensis DSM 23592.</title>
        <authorList>
            <person name="Hemp J."/>
            <person name="Ward L.M."/>
            <person name="Pace L.A."/>
            <person name="Fischer W.W."/>
        </authorList>
    </citation>
    <scope>NUCLEOTIDE SEQUENCE [LARGE SCALE GENOMIC DNA]</scope>
    <source>
        <strain evidence="2 3">GNS-1</strain>
    </source>
</reference>
<protein>
    <recommendedName>
        <fullName evidence="4">Rod shape-determining protein MreD</fullName>
    </recommendedName>
</protein>
<dbReference type="OrthoDB" id="166819at2"/>
<comment type="caution">
    <text evidence="2">The sequence shown here is derived from an EMBL/GenBank/DDBJ whole genome shotgun (WGS) entry which is preliminary data.</text>
</comment>
<accession>A0A0P6XUD7</accession>
<dbReference type="RefSeq" id="WP_054522196.1">
    <property type="nucleotide sequence ID" value="NZ_LGKO01000005.1"/>
</dbReference>
<dbReference type="EMBL" id="LGKO01000005">
    <property type="protein sequence ID" value="KPL82664.1"/>
    <property type="molecule type" value="Genomic_DNA"/>
</dbReference>
<feature type="transmembrane region" description="Helical" evidence="1">
    <location>
        <begin position="6"/>
        <end position="22"/>
    </location>
</feature>
<feature type="transmembrane region" description="Helical" evidence="1">
    <location>
        <begin position="51"/>
        <end position="84"/>
    </location>
</feature>
<keyword evidence="1" id="KW-0812">Transmembrane</keyword>
<gene>
    <name evidence="2" type="ORF">SE15_11255</name>
</gene>
<feature type="transmembrane region" description="Helical" evidence="1">
    <location>
        <begin position="96"/>
        <end position="118"/>
    </location>
</feature>
<keyword evidence="1" id="KW-1133">Transmembrane helix</keyword>
<sequence>MLADWLAFPVLGGLLMIQTAIISRLTLLNGSGDLILLALVAWALHERVRSALVWVLVGGLLVGWISGVPLLVPIIGYGLAVALARIIRRQVWQIPLLAMLFVTFWGTLMYHALTIVTLQFSGTPLSWENALTHVTLPSLVLNVVLAFPVYALLNDLANWLYPEVVVKNA</sequence>
<feature type="transmembrane region" description="Helical" evidence="1">
    <location>
        <begin position="130"/>
        <end position="153"/>
    </location>
</feature>
<keyword evidence="1" id="KW-0472">Membrane</keyword>
<dbReference type="Proteomes" id="UP000050544">
    <property type="component" value="Unassembled WGS sequence"/>
</dbReference>
<proteinExistence type="predicted"/>
<name>A0A0P6XUD7_9CHLR</name>
<keyword evidence="3" id="KW-1185">Reference proteome</keyword>
<evidence type="ECO:0000256" key="1">
    <source>
        <dbReference type="SAM" id="Phobius"/>
    </source>
</evidence>
<dbReference type="AlphaFoldDB" id="A0A0P6XUD7"/>
<evidence type="ECO:0000313" key="3">
    <source>
        <dbReference type="Proteomes" id="UP000050544"/>
    </source>
</evidence>